<dbReference type="InterPro" id="IPR000192">
    <property type="entry name" value="Aminotrans_V_dom"/>
</dbReference>
<dbReference type="InterPro" id="IPR010970">
    <property type="entry name" value="Cys_dSase_SufS"/>
</dbReference>
<keyword evidence="11" id="KW-1185">Reference proteome</keyword>
<evidence type="ECO:0000256" key="5">
    <source>
        <dbReference type="ARBA" id="ARBA00022898"/>
    </source>
</evidence>
<comment type="similarity">
    <text evidence="2 8">Belongs to the class-V pyridoxal-phosphate-dependent aminotransferase family. Csd subfamily.</text>
</comment>
<feature type="domain" description="Aminotransferase class V" evidence="9">
    <location>
        <begin position="30"/>
        <end position="399"/>
    </location>
</feature>
<evidence type="ECO:0000256" key="7">
    <source>
        <dbReference type="RuleBase" id="RU004504"/>
    </source>
</evidence>
<dbReference type="EC" id="2.8.1.7" evidence="3 8"/>
<reference evidence="10 11" key="1">
    <citation type="submission" date="2018-05" db="EMBL/GenBank/DDBJ databases">
        <title>Reference genomes for bee gut microbiota database.</title>
        <authorList>
            <person name="Ellegaard K.M."/>
        </authorList>
    </citation>
    <scope>NUCLEOTIDE SEQUENCE [LARGE SCALE GENOMIC DNA]</scope>
    <source>
        <strain evidence="10 11">ESL0284</strain>
    </source>
</reference>
<name>A0A318N1E8_9PROT</name>
<dbReference type="SUPFAM" id="SSF53383">
    <property type="entry name" value="PLP-dependent transferases"/>
    <property type="match status" value="1"/>
</dbReference>
<accession>A0A318N1E8</accession>
<dbReference type="InterPro" id="IPR020578">
    <property type="entry name" value="Aminotrans_V_PyrdxlP_BS"/>
</dbReference>
<evidence type="ECO:0000313" key="11">
    <source>
        <dbReference type="Proteomes" id="UP000247565"/>
    </source>
</evidence>
<dbReference type="AlphaFoldDB" id="A0A318N1E8"/>
<evidence type="ECO:0000256" key="2">
    <source>
        <dbReference type="ARBA" id="ARBA00010447"/>
    </source>
</evidence>
<dbReference type="InterPro" id="IPR015424">
    <property type="entry name" value="PyrdxlP-dep_Trfase"/>
</dbReference>
<dbReference type="PANTHER" id="PTHR43586:SF8">
    <property type="entry name" value="CYSTEINE DESULFURASE 1, CHLOROPLASTIC"/>
    <property type="match status" value="1"/>
</dbReference>
<dbReference type="InterPro" id="IPR015422">
    <property type="entry name" value="PyrdxlP-dep_Trfase_small"/>
</dbReference>
<dbReference type="PROSITE" id="PS00595">
    <property type="entry name" value="AA_TRANSFER_CLASS_5"/>
    <property type="match status" value="1"/>
</dbReference>
<protein>
    <recommendedName>
        <fullName evidence="3 8">Cysteine desulfurase</fullName>
        <ecNumber evidence="3 8">2.8.1.7</ecNumber>
    </recommendedName>
</protein>
<dbReference type="GO" id="GO:0030170">
    <property type="term" value="F:pyridoxal phosphate binding"/>
    <property type="evidence" value="ECO:0007669"/>
    <property type="project" value="UniProtKB-UniRule"/>
</dbReference>
<dbReference type="InterPro" id="IPR015421">
    <property type="entry name" value="PyrdxlP-dep_Trfase_major"/>
</dbReference>
<evidence type="ECO:0000256" key="3">
    <source>
        <dbReference type="ARBA" id="ARBA00012239"/>
    </source>
</evidence>
<dbReference type="GO" id="GO:0006534">
    <property type="term" value="P:cysteine metabolic process"/>
    <property type="evidence" value="ECO:0007669"/>
    <property type="project" value="UniProtKB-UniRule"/>
</dbReference>
<comment type="catalytic activity">
    <reaction evidence="6 8">
        <text>(sulfur carrier)-H + L-cysteine = (sulfur carrier)-SH + L-alanine</text>
        <dbReference type="Rhea" id="RHEA:43892"/>
        <dbReference type="Rhea" id="RHEA-COMP:14737"/>
        <dbReference type="Rhea" id="RHEA-COMP:14739"/>
        <dbReference type="ChEBI" id="CHEBI:29917"/>
        <dbReference type="ChEBI" id="CHEBI:35235"/>
        <dbReference type="ChEBI" id="CHEBI:57972"/>
        <dbReference type="ChEBI" id="CHEBI:64428"/>
        <dbReference type="EC" id="2.8.1.7"/>
    </reaction>
</comment>
<gene>
    <name evidence="10" type="ORF">DK869_05205</name>
</gene>
<dbReference type="Gene3D" id="3.90.1150.10">
    <property type="entry name" value="Aspartate Aminotransferase, domain 1"/>
    <property type="match status" value="1"/>
</dbReference>
<dbReference type="Proteomes" id="UP000247565">
    <property type="component" value="Unassembled WGS sequence"/>
</dbReference>
<evidence type="ECO:0000256" key="6">
    <source>
        <dbReference type="ARBA" id="ARBA00050776"/>
    </source>
</evidence>
<dbReference type="Gene3D" id="3.40.640.10">
    <property type="entry name" value="Type I PLP-dependent aspartate aminotransferase-like (Major domain)"/>
    <property type="match status" value="1"/>
</dbReference>
<evidence type="ECO:0000259" key="9">
    <source>
        <dbReference type="Pfam" id="PF00266"/>
    </source>
</evidence>
<comment type="caution">
    <text evidence="10">The sequence shown here is derived from an EMBL/GenBank/DDBJ whole genome shotgun (WGS) entry which is preliminary data.</text>
</comment>
<dbReference type="CDD" id="cd06453">
    <property type="entry name" value="SufS_like"/>
    <property type="match status" value="1"/>
</dbReference>
<comment type="function">
    <text evidence="8">Catalyzes the removal of elemental sulfur and selenium atoms from L-cysteine, L-cystine, L-selenocysteine, and L-selenocystine to produce L-alanine.</text>
</comment>
<sequence length="415" mass="45999">MSNPVYSFNIEQIRNDFPILKQKIHGKDFVFLDSGASAQKPIQVIEAMQNAAYTQYANVHRGIYAMSEAVTDQYESIRKKIAGFLNAFTSDEVIFTKNSTEAINLVAFSYGGLIKKGQGVLITEMEHHANLVPWQMLRDRLGIHLYIAPILENGDIDILAFEQILIENDIALVAVTHMSNVLGTINPIKMLAEMAHKNGAKILVDGSQGIVHQSVNVQDLDIDFYTFTGHKLYGPTGIGILWGKKECLDQMPPFMGGGDMIENVTFERSTWAKIPTKFEAGTQPILEVIGLGAAIDYVLSIGYDILMQHDKNLVEYALIKMRNIPGLSILGSPSVRGGVISFSIKDIHAHDIATLLDQNGIAIRAGQHCAEPLVKKFGYTSVSRASFAVYTTFDEIDKFVDGLNMIIDFFQRSNH</sequence>
<keyword evidence="5 8" id="KW-0663">Pyridoxal phosphate</keyword>
<evidence type="ECO:0000256" key="4">
    <source>
        <dbReference type="ARBA" id="ARBA00022679"/>
    </source>
</evidence>
<proteinExistence type="inferred from homology"/>
<dbReference type="PANTHER" id="PTHR43586">
    <property type="entry name" value="CYSTEINE DESULFURASE"/>
    <property type="match status" value="1"/>
</dbReference>
<dbReference type="GO" id="GO:0031071">
    <property type="term" value="F:cysteine desulfurase activity"/>
    <property type="evidence" value="ECO:0007669"/>
    <property type="project" value="UniProtKB-UniRule"/>
</dbReference>
<dbReference type="OrthoDB" id="9804366at2"/>
<dbReference type="NCBIfam" id="TIGR01979">
    <property type="entry name" value="sufS"/>
    <property type="match status" value="1"/>
</dbReference>
<keyword evidence="4 8" id="KW-0808">Transferase</keyword>
<organism evidence="10 11">
    <name type="scientific">Commensalibacter melissae</name>
    <dbReference type="NCBI Taxonomy" id="2070537"/>
    <lineage>
        <taxon>Bacteria</taxon>
        <taxon>Pseudomonadati</taxon>
        <taxon>Pseudomonadota</taxon>
        <taxon>Alphaproteobacteria</taxon>
        <taxon>Acetobacterales</taxon>
        <taxon>Acetobacteraceae</taxon>
    </lineage>
</organism>
<evidence type="ECO:0000256" key="1">
    <source>
        <dbReference type="ARBA" id="ARBA00001933"/>
    </source>
</evidence>
<dbReference type="Pfam" id="PF00266">
    <property type="entry name" value="Aminotran_5"/>
    <property type="match status" value="1"/>
</dbReference>
<dbReference type="EMBL" id="QGLT01000002">
    <property type="protein sequence ID" value="PXZ00791.1"/>
    <property type="molecule type" value="Genomic_DNA"/>
</dbReference>
<dbReference type="RefSeq" id="WP_110438932.1">
    <property type="nucleotide sequence ID" value="NZ_CP046393.1"/>
</dbReference>
<evidence type="ECO:0000313" key="10">
    <source>
        <dbReference type="EMBL" id="PXZ00791.1"/>
    </source>
</evidence>
<evidence type="ECO:0000256" key="8">
    <source>
        <dbReference type="RuleBase" id="RU004506"/>
    </source>
</evidence>
<comment type="cofactor">
    <cofactor evidence="1 7">
        <name>pyridoxal 5'-phosphate</name>
        <dbReference type="ChEBI" id="CHEBI:597326"/>
    </cofactor>
</comment>